<dbReference type="GO" id="GO:0046930">
    <property type="term" value="C:pore complex"/>
    <property type="evidence" value="ECO:0007669"/>
    <property type="project" value="UniProtKB-KW"/>
</dbReference>
<dbReference type="EMBL" id="JAAGOH010000012">
    <property type="protein sequence ID" value="NDY91775.1"/>
    <property type="molecule type" value="Genomic_DNA"/>
</dbReference>
<dbReference type="PANTHER" id="PTHR34501">
    <property type="entry name" value="PROTEIN YDDL-RELATED"/>
    <property type="match status" value="1"/>
</dbReference>
<comment type="subcellular location">
    <subcellularLocation>
        <location evidence="1">Cell outer membrane</location>
        <topology evidence="1">Multi-pass membrane protein</topology>
    </subcellularLocation>
</comment>
<evidence type="ECO:0000256" key="2">
    <source>
        <dbReference type="ARBA" id="ARBA00011233"/>
    </source>
</evidence>
<accession>A0A7C9PH35</accession>
<dbReference type="InterPro" id="IPR033900">
    <property type="entry name" value="Gram_neg_porin_domain"/>
</dbReference>
<dbReference type="GO" id="GO:0006811">
    <property type="term" value="P:monoatomic ion transport"/>
    <property type="evidence" value="ECO:0007669"/>
    <property type="project" value="UniProtKB-KW"/>
</dbReference>
<proteinExistence type="predicted"/>
<reference evidence="13 14" key="1">
    <citation type="submission" date="2020-02" db="EMBL/GenBank/DDBJ databases">
        <title>Ideonella bacterium strain TBM-1.</title>
        <authorList>
            <person name="Chen W.-M."/>
        </authorList>
    </citation>
    <scope>NUCLEOTIDE SEQUENCE [LARGE SCALE GENOMIC DNA]</scope>
    <source>
        <strain evidence="13 14">TBM-1</strain>
    </source>
</reference>
<evidence type="ECO:0000259" key="12">
    <source>
        <dbReference type="Pfam" id="PF13609"/>
    </source>
</evidence>
<dbReference type="InterPro" id="IPR023614">
    <property type="entry name" value="Porin_dom_sf"/>
</dbReference>
<evidence type="ECO:0000256" key="7">
    <source>
        <dbReference type="ARBA" id="ARBA00023065"/>
    </source>
</evidence>
<comment type="subunit">
    <text evidence="2">Homotrimer.</text>
</comment>
<evidence type="ECO:0000256" key="10">
    <source>
        <dbReference type="ARBA" id="ARBA00023237"/>
    </source>
</evidence>
<protein>
    <submittedName>
        <fullName evidence="13">Porin</fullName>
    </submittedName>
</protein>
<keyword evidence="14" id="KW-1185">Reference proteome</keyword>
<keyword evidence="9" id="KW-0472">Membrane</keyword>
<keyword evidence="10" id="KW-0998">Cell outer membrane</keyword>
<dbReference type="PANTHER" id="PTHR34501:SF9">
    <property type="entry name" value="MAJOR OUTER MEMBRANE PROTEIN P.IA"/>
    <property type="match status" value="1"/>
</dbReference>
<keyword evidence="4" id="KW-1134">Transmembrane beta strand</keyword>
<evidence type="ECO:0000256" key="3">
    <source>
        <dbReference type="ARBA" id="ARBA00022448"/>
    </source>
</evidence>
<evidence type="ECO:0000256" key="8">
    <source>
        <dbReference type="ARBA" id="ARBA00023114"/>
    </source>
</evidence>
<evidence type="ECO:0000256" key="11">
    <source>
        <dbReference type="SAM" id="SignalP"/>
    </source>
</evidence>
<feature type="chain" id="PRO_5028839933" evidence="11">
    <location>
        <begin position="27"/>
        <end position="321"/>
    </location>
</feature>
<dbReference type="AlphaFoldDB" id="A0A7C9PH35"/>
<evidence type="ECO:0000256" key="5">
    <source>
        <dbReference type="ARBA" id="ARBA00022692"/>
    </source>
</evidence>
<comment type="caution">
    <text evidence="13">The sequence shown here is derived from an EMBL/GenBank/DDBJ whole genome shotgun (WGS) entry which is preliminary data.</text>
</comment>
<dbReference type="Pfam" id="PF13609">
    <property type="entry name" value="Porin_4"/>
    <property type="match status" value="1"/>
</dbReference>
<dbReference type="CDD" id="cd00342">
    <property type="entry name" value="gram_neg_porins"/>
    <property type="match status" value="1"/>
</dbReference>
<name>A0A7C9PH35_9BURK</name>
<sequence length="321" mass="34106">MHPTSLLRCGALPLCAALLAAPTAFAAPSLTISGMLDLGVYKNEEWKLGTIQRSNVAISGSEDLGGGMTATFKLSHRLNLEDGSQESASKPFWHGESTVGLKGAFGSVQAGRRLDAVNSQDWQFDPWGNFDRVASPAWDTWHYLYPSDPTGNSGSAEYGRLNKGLFYDSPSLDGFTVHLSTSPEKATADKARPLGVSLNHNTERTAFMLARSRNSADATDTFAGARLNLAPVAVMVAYNVTESGASKAKSLTTGLEYSLGATTLKAGWGEVKVDEVRAARVVGAGVSYPLHTRTTVYGDASRKTFGATSTTLYGLGITHSF</sequence>
<dbReference type="Gene3D" id="2.40.160.10">
    <property type="entry name" value="Porin"/>
    <property type="match status" value="1"/>
</dbReference>
<feature type="signal peptide" evidence="11">
    <location>
        <begin position="1"/>
        <end position="26"/>
    </location>
</feature>
<keyword evidence="5" id="KW-0812">Transmembrane</keyword>
<dbReference type="GO" id="GO:0015288">
    <property type="term" value="F:porin activity"/>
    <property type="evidence" value="ECO:0007669"/>
    <property type="project" value="UniProtKB-KW"/>
</dbReference>
<dbReference type="InterPro" id="IPR050298">
    <property type="entry name" value="Gram-neg_bact_OMP"/>
</dbReference>
<evidence type="ECO:0000256" key="4">
    <source>
        <dbReference type="ARBA" id="ARBA00022452"/>
    </source>
</evidence>
<feature type="domain" description="Porin" evidence="12">
    <location>
        <begin position="16"/>
        <end position="304"/>
    </location>
</feature>
<evidence type="ECO:0000313" key="14">
    <source>
        <dbReference type="Proteomes" id="UP000484255"/>
    </source>
</evidence>
<evidence type="ECO:0000256" key="1">
    <source>
        <dbReference type="ARBA" id="ARBA00004571"/>
    </source>
</evidence>
<dbReference type="GO" id="GO:0009279">
    <property type="term" value="C:cell outer membrane"/>
    <property type="evidence" value="ECO:0007669"/>
    <property type="project" value="UniProtKB-SubCell"/>
</dbReference>
<dbReference type="RefSeq" id="WP_163457630.1">
    <property type="nucleotide sequence ID" value="NZ_JAAGOH010000012.1"/>
</dbReference>
<keyword evidence="3" id="KW-0813">Transport</keyword>
<evidence type="ECO:0000313" key="13">
    <source>
        <dbReference type="EMBL" id="NDY91775.1"/>
    </source>
</evidence>
<keyword evidence="7" id="KW-0406">Ion transport</keyword>
<organism evidence="13 14">
    <name type="scientific">Ideonella livida</name>
    <dbReference type="NCBI Taxonomy" id="2707176"/>
    <lineage>
        <taxon>Bacteria</taxon>
        <taxon>Pseudomonadati</taxon>
        <taxon>Pseudomonadota</taxon>
        <taxon>Betaproteobacteria</taxon>
        <taxon>Burkholderiales</taxon>
        <taxon>Sphaerotilaceae</taxon>
        <taxon>Ideonella</taxon>
    </lineage>
</organism>
<evidence type="ECO:0000256" key="6">
    <source>
        <dbReference type="ARBA" id="ARBA00022729"/>
    </source>
</evidence>
<dbReference type="Proteomes" id="UP000484255">
    <property type="component" value="Unassembled WGS sequence"/>
</dbReference>
<keyword evidence="6 11" id="KW-0732">Signal</keyword>
<gene>
    <name evidence="13" type="ORF">G3A44_11315</name>
</gene>
<dbReference type="SUPFAM" id="SSF56935">
    <property type="entry name" value="Porins"/>
    <property type="match status" value="1"/>
</dbReference>
<evidence type="ECO:0000256" key="9">
    <source>
        <dbReference type="ARBA" id="ARBA00023136"/>
    </source>
</evidence>
<keyword evidence="8" id="KW-0626">Porin</keyword>